<protein>
    <submittedName>
        <fullName evidence="4">Tat pathway signal sequence domain protein</fullName>
    </submittedName>
</protein>
<organism evidence="4 5">
    <name type="scientific">Streptomyces zingiberis</name>
    <dbReference type="NCBI Taxonomy" id="2053010"/>
    <lineage>
        <taxon>Bacteria</taxon>
        <taxon>Bacillati</taxon>
        <taxon>Actinomycetota</taxon>
        <taxon>Actinomycetes</taxon>
        <taxon>Kitasatosporales</taxon>
        <taxon>Streptomycetaceae</taxon>
        <taxon>Streptomyces</taxon>
    </lineage>
</organism>
<evidence type="ECO:0000256" key="3">
    <source>
        <dbReference type="SAM" id="SignalP"/>
    </source>
</evidence>
<feature type="compositionally biased region" description="Basic and acidic residues" evidence="1">
    <location>
        <begin position="53"/>
        <end position="64"/>
    </location>
</feature>
<gene>
    <name evidence="4" type="ORF">HCK00_01920</name>
</gene>
<evidence type="ECO:0000313" key="4">
    <source>
        <dbReference type="EMBL" id="NJP99340.1"/>
    </source>
</evidence>
<feature type="compositionally biased region" description="Basic and acidic residues" evidence="1">
    <location>
        <begin position="73"/>
        <end position="82"/>
    </location>
</feature>
<feature type="region of interest" description="Disordered" evidence="1">
    <location>
        <begin position="21"/>
        <end position="105"/>
    </location>
</feature>
<feature type="signal peptide" evidence="3">
    <location>
        <begin position="1"/>
        <end position="18"/>
    </location>
</feature>
<keyword evidence="3" id="KW-0732">Signal</keyword>
<dbReference type="Proteomes" id="UP000695264">
    <property type="component" value="Unassembled WGS sequence"/>
</dbReference>
<feature type="transmembrane region" description="Helical" evidence="2">
    <location>
        <begin position="107"/>
        <end position="126"/>
    </location>
</feature>
<name>A0ABX1BNS6_9ACTN</name>
<evidence type="ECO:0000256" key="1">
    <source>
        <dbReference type="SAM" id="MobiDB-lite"/>
    </source>
</evidence>
<keyword evidence="2" id="KW-0472">Membrane</keyword>
<proteinExistence type="predicted"/>
<feature type="chain" id="PRO_5046757269" evidence="3">
    <location>
        <begin position="19"/>
        <end position="134"/>
    </location>
</feature>
<dbReference type="RefSeq" id="WP_168099928.1">
    <property type="nucleotide sequence ID" value="NZ_JAATEN010000001.1"/>
</dbReference>
<comment type="caution">
    <text evidence="4">The sequence shown here is derived from an EMBL/GenBank/DDBJ whole genome shotgun (WGS) entry which is preliminary data.</text>
</comment>
<accession>A0ABX1BNS6</accession>
<evidence type="ECO:0000256" key="2">
    <source>
        <dbReference type="SAM" id="Phobius"/>
    </source>
</evidence>
<dbReference type="EMBL" id="JAATEN010000001">
    <property type="protein sequence ID" value="NJP99340.1"/>
    <property type="molecule type" value="Genomic_DNA"/>
</dbReference>
<reference evidence="4 5" key="1">
    <citation type="submission" date="2020-03" db="EMBL/GenBank/DDBJ databases">
        <title>WGS of actinomycetes isolated from Thailand.</title>
        <authorList>
            <person name="Thawai C."/>
        </authorList>
    </citation>
    <scope>NUCLEOTIDE SEQUENCE [LARGE SCALE GENOMIC DNA]</scope>
    <source>
        <strain evidence="4 5">PLAI 1-29</strain>
    </source>
</reference>
<keyword evidence="2" id="KW-0812">Transmembrane</keyword>
<evidence type="ECO:0000313" key="5">
    <source>
        <dbReference type="Proteomes" id="UP000695264"/>
    </source>
</evidence>
<feature type="compositionally biased region" description="Low complexity" evidence="1">
    <location>
        <begin position="21"/>
        <end position="51"/>
    </location>
</feature>
<keyword evidence="2" id="KW-1133">Transmembrane helix</keyword>
<keyword evidence="5" id="KW-1185">Reference proteome</keyword>
<sequence>MRRTILSALALACTAVLAAGAPASADTPAPSRPETARTAPADPATRPAPAESEPAKEDTRRPAEESAPAPRPEPTRAPERDQVGVVPDGAPNTGVPAASGTTGSESALVGGGAAALLAGGAAAFVVRRRRATGA</sequence>